<keyword evidence="3" id="KW-1185">Reference proteome</keyword>
<dbReference type="EMBL" id="CAOQHR010000002">
    <property type="protein sequence ID" value="CAI6328966.1"/>
    <property type="molecule type" value="Genomic_DNA"/>
</dbReference>
<feature type="chain" id="PRO_5040783704" description="Secreted protein" evidence="1">
    <location>
        <begin position="23"/>
        <end position="156"/>
    </location>
</feature>
<feature type="signal peptide" evidence="1">
    <location>
        <begin position="1"/>
        <end position="22"/>
    </location>
</feature>
<keyword evidence="1" id="KW-0732">Signal</keyword>
<evidence type="ECO:0008006" key="4">
    <source>
        <dbReference type="Google" id="ProtNLM"/>
    </source>
</evidence>
<evidence type="ECO:0000313" key="2">
    <source>
        <dbReference type="EMBL" id="CAI6328966.1"/>
    </source>
</evidence>
<dbReference type="Proteomes" id="UP001152607">
    <property type="component" value="Unassembled WGS sequence"/>
</dbReference>
<protein>
    <recommendedName>
        <fullName evidence="4">Secreted protein</fullName>
    </recommendedName>
</protein>
<comment type="caution">
    <text evidence="2">The sequence shown here is derived from an EMBL/GenBank/DDBJ whole genome shotgun (WGS) entry which is preliminary data.</text>
</comment>
<name>A0A9W4U7T7_9PLEO</name>
<organism evidence="2 3">
    <name type="scientific">Periconia digitata</name>
    <dbReference type="NCBI Taxonomy" id="1303443"/>
    <lineage>
        <taxon>Eukaryota</taxon>
        <taxon>Fungi</taxon>
        <taxon>Dikarya</taxon>
        <taxon>Ascomycota</taxon>
        <taxon>Pezizomycotina</taxon>
        <taxon>Dothideomycetes</taxon>
        <taxon>Pleosporomycetidae</taxon>
        <taxon>Pleosporales</taxon>
        <taxon>Massarineae</taxon>
        <taxon>Periconiaceae</taxon>
        <taxon>Periconia</taxon>
    </lineage>
</organism>
<dbReference type="AlphaFoldDB" id="A0A9W4U7T7"/>
<gene>
    <name evidence="2" type="ORF">PDIGIT_LOCUS4050</name>
</gene>
<accession>A0A9W4U7T7</accession>
<proteinExistence type="predicted"/>
<reference evidence="2" key="1">
    <citation type="submission" date="2023-01" db="EMBL/GenBank/DDBJ databases">
        <authorList>
            <person name="Van Ghelder C."/>
            <person name="Rancurel C."/>
        </authorList>
    </citation>
    <scope>NUCLEOTIDE SEQUENCE</scope>
    <source>
        <strain evidence="2">CNCM I-4278</strain>
    </source>
</reference>
<evidence type="ECO:0000256" key="1">
    <source>
        <dbReference type="SAM" id="SignalP"/>
    </source>
</evidence>
<sequence>MSRSSTSPLWFLFSFALGRGHSLSTAASVYHLLLQQTICIDNFKHPSAFFTVAASCHIAHPSNKQSSSLLTTRTPCSLPDPTLPTQCQLSTKIQGEHPGHRRGFLNHTLGRSSSTDECFAGSIGKNIMETFGTGHGSRPWGPLVLGTKDLGVECWC</sequence>
<evidence type="ECO:0000313" key="3">
    <source>
        <dbReference type="Proteomes" id="UP001152607"/>
    </source>
</evidence>